<organism evidence="6 7">
    <name type="scientific">Scleromatobacter humisilvae</name>
    <dbReference type="NCBI Taxonomy" id="2897159"/>
    <lineage>
        <taxon>Bacteria</taxon>
        <taxon>Pseudomonadati</taxon>
        <taxon>Pseudomonadota</taxon>
        <taxon>Betaproteobacteria</taxon>
        <taxon>Burkholderiales</taxon>
        <taxon>Sphaerotilaceae</taxon>
        <taxon>Scleromatobacter</taxon>
    </lineage>
</organism>
<dbReference type="PRINTS" id="PR00039">
    <property type="entry name" value="HTHLYSR"/>
</dbReference>
<dbReference type="Pfam" id="PF03466">
    <property type="entry name" value="LysR_substrate"/>
    <property type="match status" value="1"/>
</dbReference>
<dbReference type="AlphaFoldDB" id="A0A9X2C287"/>
<dbReference type="CDD" id="cd08414">
    <property type="entry name" value="PBP2_LTTR_aromatics_like"/>
    <property type="match status" value="1"/>
</dbReference>
<dbReference type="InterPro" id="IPR005119">
    <property type="entry name" value="LysR_subst-bd"/>
</dbReference>
<sequence>MELRHLRYFVAVAEELHFTRAALRLNMAQPPLSQQIRALEDELGVQLFARTRRSVALTDAGHALLERARSLLAGTQALPQELQRVARGEVGLLRIGFSSTLPLTKVLRDVVADHRRSHPDVALNLREMHSQLQFDSLRRGELDVGLVRYNEGVPEGISLRLLRRDPLRLVVPAGHRFARRKSVAIAECRDEAFIGFPGDAGTGTGPLLKRLAAQAGFEPRIAQEAREATTQIGLVAAGLGIAVLPAPLEAVRIEGVHYVALEGKDALLVMSVATRADEASERVLSFVRRVAAMATVRTARSSSSV</sequence>
<keyword evidence="4" id="KW-0804">Transcription</keyword>
<dbReference type="SUPFAM" id="SSF46785">
    <property type="entry name" value="Winged helix' DNA-binding domain"/>
    <property type="match status" value="1"/>
</dbReference>
<name>A0A9X2C287_9BURK</name>
<evidence type="ECO:0000313" key="7">
    <source>
        <dbReference type="Proteomes" id="UP001139353"/>
    </source>
</evidence>
<dbReference type="GO" id="GO:0032993">
    <property type="term" value="C:protein-DNA complex"/>
    <property type="evidence" value="ECO:0007669"/>
    <property type="project" value="TreeGrafter"/>
</dbReference>
<dbReference type="FunFam" id="1.10.10.10:FF:000001">
    <property type="entry name" value="LysR family transcriptional regulator"/>
    <property type="match status" value="1"/>
</dbReference>
<comment type="caution">
    <text evidence="6">The sequence shown here is derived from an EMBL/GenBank/DDBJ whole genome shotgun (WGS) entry which is preliminary data.</text>
</comment>
<feature type="domain" description="HTH lysR-type" evidence="5">
    <location>
        <begin position="1"/>
        <end position="58"/>
    </location>
</feature>
<dbReference type="Proteomes" id="UP001139353">
    <property type="component" value="Unassembled WGS sequence"/>
</dbReference>
<reference evidence="6" key="1">
    <citation type="submission" date="2021-11" db="EMBL/GenBank/DDBJ databases">
        <title>BS-T2-15 a new species belonging to the Comamonadaceae family isolated from the soil of a French oak forest.</title>
        <authorList>
            <person name="Mieszkin S."/>
            <person name="Alain K."/>
        </authorList>
    </citation>
    <scope>NUCLEOTIDE SEQUENCE</scope>
    <source>
        <strain evidence="6">BS-T2-15</strain>
    </source>
</reference>
<evidence type="ECO:0000256" key="2">
    <source>
        <dbReference type="ARBA" id="ARBA00023015"/>
    </source>
</evidence>
<dbReference type="RefSeq" id="WP_275684466.1">
    <property type="nucleotide sequence ID" value="NZ_JAJLJH010000008.1"/>
</dbReference>
<evidence type="ECO:0000256" key="4">
    <source>
        <dbReference type="ARBA" id="ARBA00023163"/>
    </source>
</evidence>
<dbReference type="GO" id="GO:0003677">
    <property type="term" value="F:DNA binding"/>
    <property type="evidence" value="ECO:0007669"/>
    <property type="project" value="UniProtKB-KW"/>
</dbReference>
<evidence type="ECO:0000256" key="1">
    <source>
        <dbReference type="ARBA" id="ARBA00009437"/>
    </source>
</evidence>
<dbReference type="PANTHER" id="PTHR30346:SF17">
    <property type="entry name" value="LYSR FAMILY TRANSCRIPTIONAL REGULATOR"/>
    <property type="match status" value="1"/>
</dbReference>
<dbReference type="InterPro" id="IPR036388">
    <property type="entry name" value="WH-like_DNA-bd_sf"/>
</dbReference>
<protein>
    <submittedName>
        <fullName evidence="6">LysR substrate-binding domain-containing protein</fullName>
    </submittedName>
</protein>
<dbReference type="Gene3D" id="3.40.190.10">
    <property type="entry name" value="Periplasmic binding protein-like II"/>
    <property type="match status" value="2"/>
</dbReference>
<dbReference type="EMBL" id="JAJLJH010000008">
    <property type="protein sequence ID" value="MCK9688426.1"/>
    <property type="molecule type" value="Genomic_DNA"/>
</dbReference>
<accession>A0A9X2C287</accession>
<keyword evidence="2" id="KW-0805">Transcription regulation</keyword>
<dbReference type="PANTHER" id="PTHR30346">
    <property type="entry name" value="TRANSCRIPTIONAL DUAL REGULATOR HCAR-RELATED"/>
    <property type="match status" value="1"/>
</dbReference>
<gene>
    <name evidence="6" type="ORF">LPC04_22180</name>
</gene>
<dbReference type="InterPro" id="IPR000847">
    <property type="entry name" value="LysR_HTH_N"/>
</dbReference>
<dbReference type="Gene3D" id="1.10.10.10">
    <property type="entry name" value="Winged helix-like DNA-binding domain superfamily/Winged helix DNA-binding domain"/>
    <property type="match status" value="1"/>
</dbReference>
<keyword evidence="7" id="KW-1185">Reference proteome</keyword>
<keyword evidence="3" id="KW-0238">DNA-binding</keyword>
<evidence type="ECO:0000256" key="3">
    <source>
        <dbReference type="ARBA" id="ARBA00023125"/>
    </source>
</evidence>
<dbReference type="PROSITE" id="PS50931">
    <property type="entry name" value="HTH_LYSR"/>
    <property type="match status" value="1"/>
</dbReference>
<evidence type="ECO:0000259" key="5">
    <source>
        <dbReference type="PROSITE" id="PS50931"/>
    </source>
</evidence>
<comment type="similarity">
    <text evidence="1">Belongs to the LysR transcriptional regulatory family.</text>
</comment>
<dbReference type="GO" id="GO:0003700">
    <property type="term" value="F:DNA-binding transcription factor activity"/>
    <property type="evidence" value="ECO:0007669"/>
    <property type="project" value="InterPro"/>
</dbReference>
<proteinExistence type="inferred from homology"/>
<dbReference type="Pfam" id="PF00126">
    <property type="entry name" value="HTH_1"/>
    <property type="match status" value="1"/>
</dbReference>
<dbReference type="SUPFAM" id="SSF53850">
    <property type="entry name" value="Periplasmic binding protein-like II"/>
    <property type="match status" value="1"/>
</dbReference>
<dbReference type="InterPro" id="IPR036390">
    <property type="entry name" value="WH_DNA-bd_sf"/>
</dbReference>
<evidence type="ECO:0000313" key="6">
    <source>
        <dbReference type="EMBL" id="MCK9688426.1"/>
    </source>
</evidence>